<feature type="domain" description="DUF7975" evidence="2">
    <location>
        <begin position="1"/>
        <end position="44"/>
    </location>
</feature>
<dbReference type="OrthoDB" id="193911at2157"/>
<comment type="caution">
    <text evidence="3">The sequence shown here is derived from an EMBL/GenBank/DDBJ whole genome shotgun (WGS) entry which is preliminary data.</text>
</comment>
<accession>M0AJG2</accession>
<evidence type="ECO:0000313" key="4">
    <source>
        <dbReference type="Proteomes" id="UP000011693"/>
    </source>
</evidence>
<dbReference type="AlphaFoldDB" id="M0AJG2"/>
<feature type="domain" description="DUF7975" evidence="2">
    <location>
        <begin position="89"/>
        <end position="179"/>
    </location>
</feature>
<dbReference type="Pfam" id="PF25930">
    <property type="entry name" value="DUF7975"/>
    <property type="match status" value="2"/>
</dbReference>
<name>M0AJG2_9EURY</name>
<evidence type="ECO:0000256" key="1">
    <source>
        <dbReference type="SAM" id="MobiDB-lite"/>
    </source>
</evidence>
<organism evidence="3 4">
    <name type="scientific">Natrialba chahannaoensis JCM 10990</name>
    <dbReference type="NCBI Taxonomy" id="1227492"/>
    <lineage>
        <taxon>Archaea</taxon>
        <taxon>Methanobacteriati</taxon>
        <taxon>Methanobacteriota</taxon>
        <taxon>Stenosarchaea group</taxon>
        <taxon>Halobacteria</taxon>
        <taxon>Halobacteriales</taxon>
        <taxon>Natrialbaceae</taxon>
        <taxon>Natrialba</taxon>
    </lineage>
</organism>
<sequence>MTRFDAEAPAARRKLYVDAITAHRTRASGFVTFEADESVFDSSTTDTETALESDDAGDDDGSRAGSEGVGEGEDENGSEKEDEENLEVDLDPSLGVPWLQFGDGTINLDCTDQELDRLKQLLNDFPVFKIEEITRPEDADGVNVHVSAKADPNRIGQFIDAVFQTVYGLPSSFRVWVVKL</sequence>
<dbReference type="InterPro" id="IPR058281">
    <property type="entry name" value="DUF7975"/>
</dbReference>
<feature type="compositionally biased region" description="Acidic residues" evidence="1">
    <location>
        <begin position="70"/>
        <end position="86"/>
    </location>
</feature>
<dbReference type="RefSeq" id="WP_006168007.1">
    <property type="nucleotide sequence ID" value="NZ_AOIN01000067.1"/>
</dbReference>
<feature type="region of interest" description="Disordered" evidence="1">
    <location>
        <begin position="37"/>
        <end position="86"/>
    </location>
</feature>
<evidence type="ECO:0000313" key="3">
    <source>
        <dbReference type="EMBL" id="ELY97528.1"/>
    </source>
</evidence>
<keyword evidence="4" id="KW-1185">Reference proteome</keyword>
<reference evidence="3 4" key="1">
    <citation type="journal article" date="2014" name="PLoS Genet.">
        <title>Phylogenetically driven sequencing of extremely halophilic archaea reveals strategies for static and dynamic osmo-response.</title>
        <authorList>
            <person name="Becker E.A."/>
            <person name="Seitzer P.M."/>
            <person name="Tritt A."/>
            <person name="Larsen D."/>
            <person name="Krusor M."/>
            <person name="Yao A.I."/>
            <person name="Wu D."/>
            <person name="Madern D."/>
            <person name="Eisen J.A."/>
            <person name="Darling A.E."/>
            <person name="Facciotti M.T."/>
        </authorList>
    </citation>
    <scope>NUCLEOTIDE SEQUENCE [LARGE SCALE GENOMIC DNA]</scope>
    <source>
        <strain evidence="3 4">JCM 10990</strain>
    </source>
</reference>
<protein>
    <recommendedName>
        <fullName evidence="2">DUF7975 domain-containing protein</fullName>
    </recommendedName>
</protein>
<dbReference type="PATRIC" id="fig|1227492.4.peg.2555"/>
<feature type="compositionally biased region" description="Acidic residues" evidence="1">
    <location>
        <begin position="49"/>
        <end position="59"/>
    </location>
</feature>
<dbReference type="EMBL" id="AOIN01000067">
    <property type="protein sequence ID" value="ELY97528.1"/>
    <property type="molecule type" value="Genomic_DNA"/>
</dbReference>
<dbReference type="Proteomes" id="UP000011693">
    <property type="component" value="Unassembled WGS sequence"/>
</dbReference>
<gene>
    <name evidence="3" type="ORF">C482_12934</name>
</gene>
<evidence type="ECO:0000259" key="2">
    <source>
        <dbReference type="Pfam" id="PF25930"/>
    </source>
</evidence>
<proteinExistence type="predicted"/>